<dbReference type="Proteomes" id="UP000291116">
    <property type="component" value="Unassembled WGS sequence"/>
</dbReference>
<dbReference type="AlphaFoldDB" id="A0A448ZBK6"/>
<feature type="signal peptide" evidence="1">
    <location>
        <begin position="1"/>
        <end position="24"/>
    </location>
</feature>
<keyword evidence="1" id="KW-0732">Signal</keyword>
<evidence type="ECO:0000313" key="2">
    <source>
        <dbReference type="EMBL" id="VEU39420.1"/>
    </source>
</evidence>
<dbReference type="EMBL" id="CAACVS010000221">
    <property type="protein sequence ID" value="VEU39420.1"/>
    <property type="molecule type" value="Genomic_DNA"/>
</dbReference>
<feature type="chain" id="PRO_5019446691" evidence="1">
    <location>
        <begin position="25"/>
        <end position="119"/>
    </location>
</feature>
<organism evidence="2 3">
    <name type="scientific">Pseudo-nitzschia multistriata</name>
    <dbReference type="NCBI Taxonomy" id="183589"/>
    <lineage>
        <taxon>Eukaryota</taxon>
        <taxon>Sar</taxon>
        <taxon>Stramenopiles</taxon>
        <taxon>Ochrophyta</taxon>
        <taxon>Bacillariophyta</taxon>
        <taxon>Bacillariophyceae</taxon>
        <taxon>Bacillariophycidae</taxon>
        <taxon>Bacillariales</taxon>
        <taxon>Bacillariaceae</taxon>
        <taxon>Pseudo-nitzschia</taxon>
    </lineage>
</organism>
<feature type="non-terminal residue" evidence="2">
    <location>
        <position position="119"/>
    </location>
</feature>
<evidence type="ECO:0000256" key="1">
    <source>
        <dbReference type="SAM" id="SignalP"/>
    </source>
</evidence>
<reference evidence="2 3" key="1">
    <citation type="submission" date="2019-01" db="EMBL/GenBank/DDBJ databases">
        <authorList>
            <person name="Ferrante I. M."/>
        </authorList>
    </citation>
    <scope>NUCLEOTIDE SEQUENCE [LARGE SCALE GENOMIC DNA]</scope>
    <source>
        <strain evidence="2 3">B856</strain>
    </source>
</reference>
<evidence type="ECO:0000313" key="3">
    <source>
        <dbReference type="Proteomes" id="UP000291116"/>
    </source>
</evidence>
<keyword evidence="3" id="KW-1185">Reference proteome</keyword>
<proteinExistence type="predicted"/>
<protein>
    <submittedName>
        <fullName evidence="2">Uncharacterized protein</fullName>
    </submittedName>
</protein>
<gene>
    <name evidence="2" type="ORF">PSNMU_V1.4_AUG-EV-PASAV3_0062680</name>
</gene>
<sequence length="119" mass="13364">MTKLAPLLRLLWFLVRCILVGAAATEGDDFAIAGYLPDYRLRTYLDQTQQWNGNSKKPNPKRRDSGSSVFVTDLVLFSLQPHARGFIGCCLQEDHYDLVEEFLNSTLPSSPFPEAPTTT</sequence>
<accession>A0A448ZBK6</accession>
<dbReference type="OrthoDB" id="192870at2759"/>
<name>A0A448ZBK6_9STRA</name>